<dbReference type="GO" id="GO:0016020">
    <property type="term" value="C:membrane"/>
    <property type="evidence" value="ECO:0007669"/>
    <property type="project" value="UniProtKB-SubCell"/>
</dbReference>
<keyword evidence="4 5" id="KW-0472">Membrane</keyword>
<evidence type="ECO:0000256" key="5">
    <source>
        <dbReference type="SAM" id="Phobius"/>
    </source>
</evidence>
<feature type="domain" description="Cation/H+ exchanger transmembrane" evidence="6">
    <location>
        <begin position="16"/>
        <end position="254"/>
    </location>
</feature>
<feature type="transmembrane region" description="Helical" evidence="5">
    <location>
        <begin position="118"/>
        <end position="139"/>
    </location>
</feature>
<dbReference type="KEGG" id="fls:GLV81_13560"/>
<feature type="transmembrane region" description="Helical" evidence="5">
    <location>
        <begin position="151"/>
        <end position="172"/>
    </location>
</feature>
<name>A0A6I6H392_9BACT</name>
<dbReference type="GO" id="GO:1902600">
    <property type="term" value="P:proton transmembrane transport"/>
    <property type="evidence" value="ECO:0007669"/>
    <property type="project" value="InterPro"/>
</dbReference>
<evidence type="ECO:0000313" key="8">
    <source>
        <dbReference type="Proteomes" id="UP000426027"/>
    </source>
</evidence>
<keyword evidence="8" id="KW-1185">Reference proteome</keyword>
<gene>
    <name evidence="7" type="ORF">GLV81_13560</name>
</gene>
<dbReference type="InterPro" id="IPR038770">
    <property type="entry name" value="Na+/solute_symporter_sf"/>
</dbReference>
<feature type="transmembrane region" description="Helical" evidence="5">
    <location>
        <begin position="93"/>
        <end position="112"/>
    </location>
</feature>
<evidence type="ECO:0000259" key="6">
    <source>
        <dbReference type="Pfam" id="PF00999"/>
    </source>
</evidence>
<organism evidence="7 8">
    <name type="scientific">Phnomibacter ginsenosidimutans</name>
    <dbReference type="NCBI Taxonomy" id="2676868"/>
    <lineage>
        <taxon>Bacteria</taxon>
        <taxon>Pseudomonadati</taxon>
        <taxon>Bacteroidota</taxon>
        <taxon>Chitinophagia</taxon>
        <taxon>Chitinophagales</taxon>
        <taxon>Chitinophagaceae</taxon>
        <taxon>Phnomibacter</taxon>
    </lineage>
</organism>
<dbReference type="Proteomes" id="UP000426027">
    <property type="component" value="Chromosome"/>
</dbReference>
<dbReference type="GO" id="GO:0015297">
    <property type="term" value="F:antiporter activity"/>
    <property type="evidence" value="ECO:0007669"/>
    <property type="project" value="InterPro"/>
</dbReference>
<dbReference type="RefSeq" id="WP_157479344.1">
    <property type="nucleotide sequence ID" value="NZ_CP046566.1"/>
</dbReference>
<feature type="transmembrane region" description="Helical" evidence="5">
    <location>
        <begin position="6"/>
        <end position="22"/>
    </location>
</feature>
<feature type="transmembrane region" description="Helical" evidence="5">
    <location>
        <begin position="29"/>
        <end position="46"/>
    </location>
</feature>
<keyword evidence="2 5" id="KW-0812">Transmembrane</keyword>
<feature type="transmembrane region" description="Helical" evidence="5">
    <location>
        <begin position="178"/>
        <end position="204"/>
    </location>
</feature>
<evidence type="ECO:0000256" key="3">
    <source>
        <dbReference type="ARBA" id="ARBA00022989"/>
    </source>
</evidence>
<proteinExistence type="predicted"/>
<comment type="subcellular location">
    <subcellularLocation>
        <location evidence="1">Membrane</location>
        <topology evidence="1">Multi-pass membrane protein</topology>
    </subcellularLocation>
</comment>
<sequence>MQTEQVLMILCGVIVISYLFSIVSRKLRVPSVLLLMFSGIIGRYFTDKYQLTVELPRLVVEGLGVVGLIMIVLEAGLDLKLTRDKLPLIRKSFFSASVIFFASAALITGILVYWLEESLIQCIVYAIPMSIISSAIVIPSLHHLTNAKKEFLVYEASFSDIVGIIVFNYFVAEEILTWASAGIFVGGIVGSVVLSIAFSVLLFLIMTNTKLNIKFFLIISLLILLYASGKLLHLPSLLIILVFGLMIEQLEPGETASIFRHLQQKTSTRNS</sequence>
<evidence type="ECO:0000256" key="2">
    <source>
        <dbReference type="ARBA" id="ARBA00022692"/>
    </source>
</evidence>
<keyword evidence="3 5" id="KW-1133">Transmembrane helix</keyword>
<dbReference type="AlphaFoldDB" id="A0A6I6H392"/>
<dbReference type="Gene3D" id="1.20.1530.20">
    <property type="match status" value="1"/>
</dbReference>
<dbReference type="EMBL" id="CP046566">
    <property type="protein sequence ID" value="QGW28991.1"/>
    <property type="molecule type" value="Genomic_DNA"/>
</dbReference>
<protein>
    <recommendedName>
        <fullName evidence="6">Cation/H+ exchanger transmembrane domain-containing protein</fullName>
    </recommendedName>
</protein>
<evidence type="ECO:0000256" key="4">
    <source>
        <dbReference type="ARBA" id="ARBA00023136"/>
    </source>
</evidence>
<evidence type="ECO:0000313" key="7">
    <source>
        <dbReference type="EMBL" id="QGW28991.1"/>
    </source>
</evidence>
<accession>A0A6I6H392</accession>
<feature type="transmembrane region" description="Helical" evidence="5">
    <location>
        <begin position="58"/>
        <end position="81"/>
    </location>
</feature>
<dbReference type="InterPro" id="IPR006153">
    <property type="entry name" value="Cation/H_exchanger_TM"/>
</dbReference>
<evidence type="ECO:0000256" key="1">
    <source>
        <dbReference type="ARBA" id="ARBA00004141"/>
    </source>
</evidence>
<dbReference type="Pfam" id="PF00999">
    <property type="entry name" value="Na_H_Exchanger"/>
    <property type="match status" value="1"/>
</dbReference>
<reference evidence="7 8" key="1">
    <citation type="submission" date="2019-11" db="EMBL/GenBank/DDBJ databases">
        <authorList>
            <person name="Im W.T."/>
        </authorList>
    </citation>
    <scope>NUCLEOTIDE SEQUENCE [LARGE SCALE GENOMIC DNA]</scope>
    <source>
        <strain evidence="7 8">SB-02</strain>
    </source>
</reference>